<feature type="compositionally biased region" description="Polar residues" evidence="1">
    <location>
        <begin position="472"/>
        <end position="481"/>
    </location>
</feature>
<sequence>MDPNKQYFNFNGVLYTMEDIKEEPDPLKMVKQERQELEPHGPIQVDSGSPPPLVHIQKGTRNPIIGRMLTRLSLPSDLETSPSHLNNVKSVSSIPVNKEISNPSTLKQKQPNNKESSNPSTLNQKQPNNPKKKTSVPEHGQSCLQIHQEILNISSRTRCLTNQVTALQNMFYHLKDQLNKSNDMKGKLLGEVKEMGLKLNFLCKDKVSMDYTDSSSPLPLKSLEEFEKVNNAIQKSELYRENFRDTIKSLYMTGTHRNMEDFLSFIIGQIMTAHLVQLLMRTYSESRMMYMKHTVVYQVLYDVSKLFYPNTTKSEFHTSFCRFFEQRIDHGRSKTNDDSPTKALDKEELENSCIIDFTSQTVNIQTTDDTSISNDDASKITVCDSNCTSQAELEVSKDAMDTNSKKLPDDTLTETKKNADVSKSKNSVTIFKNITPRTTLVPDRFSLNSQSKDSCSVPAQCGNSKRKRHDQMNMSQITVTSSKKKKNSQEIRTSQIIGTGNVTPKISKIRIYTGKEKSDRTEDGSVDNSNVEERMNETSNELDILDYEKLNETIIEDIESVCVKEKAPRTKDDIRFELYKSLPMKSEEAFHKFNDLIRTDKELEETFIETLKGMYSIPRPNKSCTMFVRAKIKSIMSDQISGRCLMSTGPSCPGTICFGDTPIYQALLNVIKTLYPGINVTTVKLFMVEYFRIAKSKNHGGSPKDKSAKTVSYSSDSDYILPD</sequence>
<dbReference type="EMBL" id="HBUF01564016">
    <property type="protein sequence ID" value="CAG6763698.1"/>
    <property type="molecule type" value="Transcribed_RNA"/>
</dbReference>
<feature type="region of interest" description="Disordered" evidence="1">
    <location>
        <begin position="449"/>
        <end position="491"/>
    </location>
</feature>
<accession>A0A8D9AC65</accession>
<dbReference type="EMBL" id="HBUF01564014">
    <property type="protein sequence ID" value="CAG6763695.1"/>
    <property type="molecule type" value="Transcribed_RNA"/>
</dbReference>
<organism evidence="2">
    <name type="scientific">Cacopsylla melanoneura</name>
    <dbReference type="NCBI Taxonomy" id="428564"/>
    <lineage>
        <taxon>Eukaryota</taxon>
        <taxon>Metazoa</taxon>
        <taxon>Ecdysozoa</taxon>
        <taxon>Arthropoda</taxon>
        <taxon>Hexapoda</taxon>
        <taxon>Insecta</taxon>
        <taxon>Pterygota</taxon>
        <taxon>Neoptera</taxon>
        <taxon>Paraneoptera</taxon>
        <taxon>Hemiptera</taxon>
        <taxon>Sternorrhyncha</taxon>
        <taxon>Psylloidea</taxon>
        <taxon>Psyllidae</taxon>
        <taxon>Psyllinae</taxon>
        <taxon>Cacopsylla</taxon>
    </lineage>
</organism>
<feature type="region of interest" description="Disordered" evidence="1">
    <location>
        <begin position="77"/>
        <end position="140"/>
    </location>
</feature>
<dbReference type="AlphaFoldDB" id="A0A8D9AC65"/>
<feature type="region of interest" description="Disordered" evidence="1">
    <location>
        <begin position="513"/>
        <end position="535"/>
    </location>
</feature>
<evidence type="ECO:0000256" key="1">
    <source>
        <dbReference type="SAM" id="MobiDB-lite"/>
    </source>
</evidence>
<reference evidence="2" key="1">
    <citation type="submission" date="2021-05" db="EMBL/GenBank/DDBJ databases">
        <authorList>
            <person name="Alioto T."/>
            <person name="Alioto T."/>
            <person name="Gomez Garrido J."/>
        </authorList>
    </citation>
    <scope>NUCLEOTIDE SEQUENCE</scope>
</reference>
<feature type="compositionally biased region" description="Basic and acidic residues" evidence="1">
    <location>
        <begin position="513"/>
        <end position="523"/>
    </location>
</feature>
<feature type="region of interest" description="Disordered" evidence="1">
    <location>
        <begin position="698"/>
        <end position="723"/>
    </location>
</feature>
<protein>
    <submittedName>
        <fullName evidence="2">Uncharacterized protein</fullName>
    </submittedName>
</protein>
<feature type="compositionally biased region" description="Polar residues" evidence="1">
    <location>
        <begin position="78"/>
        <end position="122"/>
    </location>
</feature>
<feature type="region of interest" description="Disordered" evidence="1">
    <location>
        <begin position="33"/>
        <end position="61"/>
    </location>
</feature>
<evidence type="ECO:0000313" key="2">
    <source>
        <dbReference type="EMBL" id="CAG6763698.1"/>
    </source>
</evidence>
<proteinExistence type="predicted"/>
<name>A0A8D9AC65_9HEMI</name>